<dbReference type="AlphaFoldDB" id="A0A7J6VWU4"/>
<dbReference type="PANTHER" id="PTHR31434">
    <property type="entry name" value="S PHASE CYCLIN A-ASSOCIATED PROTEIN IN THE ENDOPLASMIC RETICULUM"/>
    <property type="match status" value="1"/>
</dbReference>
<organism evidence="1 2">
    <name type="scientific">Thalictrum thalictroides</name>
    <name type="common">Rue-anemone</name>
    <name type="synonym">Anemone thalictroides</name>
    <dbReference type="NCBI Taxonomy" id="46969"/>
    <lineage>
        <taxon>Eukaryota</taxon>
        <taxon>Viridiplantae</taxon>
        <taxon>Streptophyta</taxon>
        <taxon>Embryophyta</taxon>
        <taxon>Tracheophyta</taxon>
        <taxon>Spermatophyta</taxon>
        <taxon>Magnoliopsida</taxon>
        <taxon>Ranunculales</taxon>
        <taxon>Ranunculaceae</taxon>
        <taxon>Thalictroideae</taxon>
        <taxon>Thalictrum</taxon>
    </lineage>
</organism>
<name>A0A7J6VWU4_THATH</name>
<dbReference type="PANTHER" id="PTHR31434:SF2">
    <property type="entry name" value="S PHASE CYCLIN A-ASSOCIATED PROTEIN IN THE ENDOPLASMIC RETICULUM"/>
    <property type="match status" value="1"/>
</dbReference>
<dbReference type="EMBL" id="JABWDY010026518">
    <property type="protein sequence ID" value="KAF5188640.1"/>
    <property type="molecule type" value="Genomic_DNA"/>
</dbReference>
<keyword evidence="2" id="KW-1185">Reference proteome</keyword>
<evidence type="ECO:0000313" key="1">
    <source>
        <dbReference type="EMBL" id="KAF5188640.1"/>
    </source>
</evidence>
<sequence length="280" mass="30780">GSYVLPSNFEEVATGVLKVLNNLALLDITLMQKMLARPDLQMEFFHLMSFLLSHCATKWKVATDQVGMLLLESLLLLGYFALFHPGNQAVLRWGKSPTILHKVCDLPFVFFSDPELMPILAGTLVSACYGSEQNRDVVQQELSTDMLLSLVGSCRNGSLANSIPPNNSIIGDLCYGSQSSNEPKKSQAEVAARYGRCNPKGTRLSIVKGVALGNNARVTKSRNPRDVKATKTCEQWALKHNLPASESSSTFMLHSRFPISFMDRAEEFFSAGISNVSDES</sequence>
<protein>
    <submittedName>
        <fullName evidence="1">S phase cyclin a-associated protein in the endoplasmic reticulum</fullName>
    </submittedName>
</protein>
<dbReference type="OrthoDB" id="71500at2759"/>
<gene>
    <name evidence="1" type="ORF">FRX31_021773</name>
</gene>
<evidence type="ECO:0000313" key="2">
    <source>
        <dbReference type="Proteomes" id="UP000554482"/>
    </source>
</evidence>
<reference evidence="1 2" key="1">
    <citation type="submission" date="2020-06" db="EMBL/GenBank/DDBJ databases">
        <title>Transcriptomic and genomic resources for Thalictrum thalictroides and T. hernandezii: Facilitating candidate gene discovery in an emerging model plant lineage.</title>
        <authorList>
            <person name="Arias T."/>
            <person name="Riano-Pachon D.M."/>
            <person name="Di Stilio V.S."/>
        </authorList>
    </citation>
    <scope>NUCLEOTIDE SEQUENCE [LARGE SCALE GENOMIC DNA]</scope>
    <source>
        <strain evidence="2">cv. WT478/WT964</strain>
        <tissue evidence="1">Leaves</tissue>
    </source>
</reference>
<accession>A0A7J6VWU4</accession>
<comment type="caution">
    <text evidence="1">The sequence shown here is derived from an EMBL/GenBank/DDBJ whole genome shotgun (WGS) entry which is preliminary data.</text>
</comment>
<dbReference type="Proteomes" id="UP000554482">
    <property type="component" value="Unassembled WGS sequence"/>
</dbReference>
<feature type="non-terminal residue" evidence="1">
    <location>
        <position position="280"/>
    </location>
</feature>
<proteinExistence type="predicted"/>